<feature type="domain" description="FAD dependent oxidoreductase" evidence="2">
    <location>
        <begin position="13"/>
        <end position="357"/>
    </location>
</feature>
<evidence type="ECO:0000259" key="2">
    <source>
        <dbReference type="Pfam" id="PF01266"/>
    </source>
</evidence>
<name>A0A9X3N0C4_9ACTN</name>
<evidence type="ECO:0000256" key="1">
    <source>
        <dbReference type="ARBA" id="ARBA00023002"/>
    </source>
</evidence>
<organism evidence="3 4">
    <name type="scientific">Solirubrobacter ginsenosidimutans</name>
    <dbReference type="NCBI Taxonomy" id="490573"/>
    <lineage>
        <taxon>Bacteria</taxon>
        <taxon>Bacillati</taxon>
        <taxon>Actinomycetota</taxon>
        <taxon>Thermoleophilia</taxon>
        <taxon>Solirubrobacterales</taxon>
        <taxon>Solirubrobacteraceae</taxon>
        <taxon>Solirubrobacter</taxon>
    </lineage>
</organism>
<dbReference type="PANTHER" id="PTHR13847:SF287">
    <property type="entry name" value="FAD-DEPENDENT OXIDOREDUCTASE DOMAIN-CONTAINING PROTEIN 1"/>
    <property type="match status" value="1"/>
</dbReference>
<dbReference type="EMBL" id="JAPDOD010000054">
    <property type="protein sequence ID" value="MDA0165882.1"/>
    <property type="molecule type" value="Genomic_DNA"/>
</dbReference>
<sequence>MAARHAPVPESADVVIVGGGVVGVSAAFHLAEAGAQVVLLERDQLGSGSTSKAAGGFRTQFSDPLNIEIARRSAEAFKAFDRRPGWEIDLHEVGYLFLLTREEDVDAFTRSVALQNELGIPTRMVTPEEARELSPLLEVDGVLAASYSPQDGHATPEAVVQGYASAARGFGAHLQTSCEVDRITMRGDRIEAVHANGTTVKTDTVICAAGAWSRRCGELAGVELPVSGLRRQVLFTEPMADLPPTLPLTIDFSTTFYYHREGPGLLMGMSDPTETPGFNIETTDDWIPALLDIAQRRAPRIATTGIRGGWAGLYDMSPDHNAIIGEATGVSRFLYATGFSGHGFLQGPATGELLRDLVLRRPTFADITPLRVERFQNADIRPEHNIV</sequence>
<dbReference type="RefSeq" id="WP_270045145.1">
    <property type="nucleotide sequence ID" value="NZ_JAPDOD010000054.1"/>
</dbReference>
<evidence type="ECO:0000313" key="4">
    <source>
        <dbReference type="Proteomes" id="UP001149140"/>
    </source>
</evidence>
<dbReference type="GO" id="GO:0016491">
    <property type="term" value="F:oxidoreductase activity"/>
    <property type="evidence" value="ECO:0007669"/>
    <property type="project" value="UniProtKB-KW"/>
</dbReference>
<dbReference type="Proteomes" id="UP001149140">
    <property type="component" value="Unassembled WGS sequence"/>
</dbReference>
<dbReference type="Gene3D" id="3.50.50.60">
    <property type="entry name" value="FAD/NAD(P)-binding domain"/>
    <property type="match status" value="1"/>
</dbReference>
<evidence type="ECO:0000313" key="3">
    <source>
        <dbReference type="EMBL" id="MDA0165882.1"/>
    </source>
</evidence>
<protein>
    <submittedName>
        <fullName evidence="3">FAD-binding oxidoreductase</fullName>
    </submittedName>
</protein>
<comment type="caution">
    <text evidence="3">The sequence shown here is derived from an EMBL/GenBank/DDBJ whole genome shotgun (WGS) entry which is preliminary data.</text>
</comment>
<dbReference type="SUPFAM" id="SSF54373">
    <property type="entry name" value="FAD-linked reductases, C-terminal domain"/>
    <property type="match status" value="1"/>
</dbReference>
<dbReference type="PANTHER" id="PTHR13847">
    <property type="entry name" value="SARCOSINE DEHYDROGENASE-RELATED"/>
    <property type="match status" value="1"/>
</dbReference>
<accession>A0A9X3N0C4</accession>
<dbReference type="Gene3D" id="3.30.9.10">
    <property type="entry name" value="D-Amino Acid Oxidase, subunit A, domain 2"/>
    <property type="match status" value="1"/>
</dbReference>
<proteinExistence type="predicted"/>
<dbReference type="InterPro" id="IPR036188">
    <property type="entry name" value="FAD/NAD-bd_sf"/>
</dbReference>
<keyword evidence="4" id="KW-1185">Reference proteome</keyword>
<gene>
    <name evidence="3" type="ORF">OM076_36795</name>
</gene>
<dbReference type="SUPFAM" id="SSF51905">
    <property type="entry name" value="FAD/NAD(P)-binding domain"/>
    <property type="match status" value="1"/>
</dbReference>
<keyword evidence="1" id="KW-0560">Oxidoreductase</keyword>
<dbReference type="Pfam" id="PF01266">
    <property type="entry name" value="DAO"/>
    <property type="match status" value="1"/>
</dbReference>
<dbReference type="GO" id="GO:0005737">
    <property type="term" value="C:cytoplasm"/>
    <property type="evidence" value="ECO:0007669"/>
    <property type="project" value="TreeGrafter"/>
</dbReference>
<reference evidence="3" key="1">
    <citation type="submission" date="2022-10" db="EMBL/GenBank/DDBJ databases">
        <title>The WGS of Solirubrobacter ginsenosidimutans DSM 21036.</title>
        <authorList>
            <person name="Jiang Z."/>
        </authorList>
    </citation>
    <scope>NUCLEOTIDE SEQUENCE</scope>
    <source>
        <strain evidence="3">DSM 21036</strain>
    </source>
</reference>
<dbReference type="InterPro" id="IPR006076">
    <property type="entry name" value="FAD-dep_OxRdtase"/>
</dbReference>
<dbReference type="AlphaFoldDB" id="A0A9X3N0C4"/>